<evidence type="ECO:0000256" key="4">
    <source>
        <dbReference type="ARBA" id="ARBA00022777"/>
    </source>
</evidence>
<dbReference type="GO" id="GO:0006220">
    <property type="term" value="P:pyrimidine nucleotide metabolic process"/>
    <property type="evidence" value="ECO:0007669"/>
    <property type="project" value="UniProtKB-UniRule"/>
</dbReference>
<reference evidence="10 11" key="1">
    <citation type="submission" date="2020-04" db="EMBL/GenBank/DDBJ databases">
        <title>Luteolibacter sp. G-1-1-1 isolated from soil.</title>
        <authorList>
            <person name="Dahal R.H."/>
        </authorList>
    </citation>
    <scope>NUCLEOTIDE SEQUENCE [LARGE SCALE GENOMIC DNA]</scope>
    <source>
        <strain evidence="10 11">G-1-1-1</strain>
    </source>
</reference>
<name>A0A858RCS2_9BACT</name>
<dbReference type="NCBIfam" id="TIGR00017">
    <property type="entry name" value="cmk"/>
    <property type="match status" value="1"/>
</dbReference>
<evidence type="ECO:0000313" key="10">
    <source>
        <dbReference type="EMBL" id="QJE94597.1"/>
    </source>
</evidence>
<dbReference type="HAMAP" id="MF_00238">
    <property type="entry name" value="Cytidyl_kinase_type1"/>
    <property type="match status" value="1"/>
</dbReference>
<comment type="catalytic activity">
    <reaction evidence="6 8">
        <text>dCMP + ATP = dCDP + ADP</text>
        <dbReference type="Rhea" id="RHEA:25094"/>
        <dbReference type="ChEBI" id="CHEBI:30616"/>
        <dbReference type="ChEBI" id="CHEBI:57566"/>
        <dbReference type="ChEBI" id="CHEBI:58593"/>
        <dbReference type="ChEBI" id="CHEBI:456216"/>
        <dbReference type="EC" id="2.7.4.25"/>
    </reaction>
</comment>
<dbReference type="SUPFAM" id="SSF52540">
    <property type="entry name" value="P-loop containing nucleoside triphosphate hydrolases"/>
    <property type="match status" value="1"/>
</dbReference>
<evidence type="ECO:0000256" key="7">
    <source>
        <dbReference type="ARBA" id="ARBA00048478"/>
    </source>
</evidence>
<comment type="similarity">
    <text evidence="1 8">Belongs to the cytidylate kinase family. Type 1 subfamily.</text>
</comment>
<keyword evidence="3 8" id="KW-0547">Nucleotide-binding</keyword>
<evidence type="ECO:0000313" key="11">
    <source>
        <dbReference type="Proteomes" id="UP000501812"/>
    </source>
</evidence>
<dbReference type="RefSeq" id="WP_169452818.1">
    <property type="nucleotide sequence ID" value="NZ_CP051774.1"/>
</dbReference>
<dbReference type="Proteomes" id="UP000501812">
    <property type="component" value="Chromosome"/>
</dbReference>
<evidence type="ECO:0000259" key="9">
    <source>
        <dbReference type="Pfam" id="PF02224"/>
    </source>
</evidence>
<dbReference type="KEGG" id="luo:HHL09_01965"/>
<dbReference type="Pfam" id="PF02224">
    <property type="entry name" value="Cytidylate_kin"/>
    <property type="match status" value="1"/>
</dbReference>
<dbReference type="GO" id="GO:0036431">
    <property type="term" value="F:dCMP kinase activity"/>
    <property type="evidence" value="ECO:0007669"/>
    <property type="project" value="InterPro"/>
</dbReference>
<comment type="catalytic activity">
    <reaction evidence="7 8">
        <text>CMP + ATP = CDP + ADP</text>
        <dbReference type="Rhea" id="RHEA:11600"/>
        <dbReference type="ChEBI" id="CHEBI:30616"/>
        <dbReference type="ChEBI" id="CHEBI:58069"/>
        <dbReference type="ChEBI" id="CHEBI:60377"/>
        <dbReference type="ChEBI" id="CHEBI:456216"/>
        <dbReference type="EC" id="2.7.4.25"/>
    </reaction>
</comment>
<evidence type="ECO:0000256" key="2">
    <source>
        <dbReference type="ARBA" id="ARBA00022679"/>
    </source>
</evidence>
<keyword evidence="2 8" id="KW-0808">Transferase</keyword>
<dbReference type="GO" id="GO:0005737">
    <property type="term" value="C:cytoplasm"/>
    <property type="evidence" value="ECO:0007669"/>
    <property type="project" value="UniProtKB-SubCell"/>
</dbReference>
<evidence type="ECO:0000256" key="1">
    <source>
        <dbReference type="ARBA" id="ARBA00009427"/>
    </source>
</evidence>
<dbReference type="CDD" id="cd02020">
    <property type="entry name" value="CMPK"/>
    <property type="match status" value="1"/>
</dbReference>
<sequence length="226" mass="23953">MILHRAIAIDGPAASGKSTLARILSKRLGLIMVNSGAMYRAVTWKVLQLGVDANDRLAVVEALKGMELQCGVDGLSSTVAVDGVDPGDELRSEEVNANVSAVAAVPEVRECLVSLQRDYLKLGDVVMEGRDIGTVVFPETPYKIYMDADPTVREARREEVGEVDSVAARDHADSRRETAPLKIAEGAAILDTSGHTIETGVAAALEILVSQGFPIPESAWSGDGSI</sequence>
<keyword evidence="8" id="KW-0963">Cytoplasm</keyword>
<feature type="binding site" evidence="8">
    <location>
        <begin position="11"/>
        <end position="19"/>
    </location>
    <ligand>
        <name>ATP</name>
        <dbReference type="ChEBI" id="CHEBI:30616"/>
    </ligand>
</feature>
<dbReference type="InterPro" id="IPR011994">
    <property type="entry name" value="Cytidylate_kinase_dom"/>
</dbReference>
<evidence type="ECO:0000256" key="8">
    <source>
        <dbReference type="HAMAP-Rule" id="MF_00238"/>
    </source>
</evidence>
<dbReference type="InterPro" id="IPR003136">
    <property type="entry name" value="Cytidylate_kin"/>
</dbReference>
<keyword evidence="11" id="KW-1185">Reference proteome</keyword>
<keyword evidence="4 8" id="KW-0418">Kinase</keyword>
<dbReference type="AlphaFoldDB" id="A0A858RCS2"/>
<evidence type="ECO:0000256" key="3">
    <source>
        <dbReference type="ARBA" id="ARBA00022741"/>
    </source>
</evidence>
<dbReference type="Gene3D" id="3.40.50.300">
    <property type="entry name" value="P-loop containing nucleotide triphosphate hydrolases"/>
    <property type="match status" value="1"/>
</dbReference>
<dbReference type="EMBL" id="CP051774">
    <property type="protein sequence ID" value="QJE94597.1"/>
    <property type="molecule type" value="Genomic_DNA"/>
</dbReference>
<dbReference type="GO" id="GO:0005524">
    <property type="term" value="F:ATP binding"/>
    <property type="evidence" value="ECO:0007669"/>
    <property type="project" value="UniProtKB-UniRule"/>
</dbReference>
<gene>
    <name evidence="8 10" type="primary">cmk</name>
    <name evidence="10" type="ORF">HHL09_01965</name>
</gene>
<keyword evidence="5 8" id="KW-0067">ATP-binding</keyword>
<protein>
    <recommendedName>
        <fullName evidence="8">Cytidylate kinase</fullName>
        <shortName evidence="8">CK</shortName>
        <ecNumber evidence="8">2.7.4.25</ecNumber>
    </recommendedName>
    <alternativeName>
        <fullName evidence="8">Cytidine monophosphate kinase</fullName>
        <shortName evidence="8">CMP kinase</shortName>
    </alternativeName>
</protein>
<organism evidence="10 11">
    <name type="scientific">Luteolibacter luteus</name>
    <dbReference type="NCBI Taxonomy" id="2728835"/>
    <lineage>
        <taxon>Bacteria</taxon>
        <taxon>Pseudomonadati</taxon>
        <taxon>Verrucomicrobiota</taxon>
        <taxon>Verrucomicrobiia</taxon>
        <taxon>Verrucomicrobiales</taxon>
        <taxon>Verrucomicrobiaceae</taxon>
        <taxon>Luteolibacter</taxon>
    </lineage>
</organism>
<accession>A0A858RCS2</accession>
<dbReference type="InterPro" id="IPR027417">
    <property type="entry name" value="P-loop_NTPase"/>
</dbReference>
<comment type="subcellular location">
    <subcellularLocation>
        <location evidence="8">Cytoplasm</location>
    </subcellularLocation>
</comment>
<evidence type="ECO:0000256" key="6">
    <source>
        <dbReference type="ARBA" id="ARBA00047615"/>
    </source>
</evidence>
<dbReference type="EC" id="2.7.4.25" evidence="8"/>
<feature type="domain" description="Cytidylate kinase" evidence="9">
    <location>
        <begin position="7"/>
        <end position="206"/>
    </location>
</feature>
<proteinExistence type="inferred from homology"/>
<evidence type="ECO:0000256" key="5">
    <source>
        <dbReference type="ARBA" id="ARBA00022840"/>
    </source>
</evidence>